<feature type="transmembrane region" description="Helical" evidence="1">
    <location>
        <begin position="100"/>
        <end position="122"/>
    </location>
</feature>
<dbReference type="PANTHER" id="PTHR34989:SF1">
    <property type="entry name" value="PROTEIN HDED"/>
    <property type="match status" value="1"/>
</dbReference>
<name>A0A9D2RKI4_9BACT</name>
<accession>A0A9D2RKI4</accession>
<organism evidence="2 3">
    <name type="scientific">Candidatus Alistipes avicola</name>
    <dbReference type="NCBI Taxonomy" id="2838432"/>
    <lineage>
        <taxon>Bacteria</taxon>
        <taxon>Pseudomonadati</taxon>
        <taxon>Bacteroidota</taxon>
        <taxon>Bacteroidia</taxon>
        <taxon>Bacteroidales</taxon>
        <taxon>Rikenellaceae</taxon>
        <taxon>Alistipes</taxon>
    </lineage>
</organism>
<evidence type="ECO:0000256" key="1">
    <source>
        <dbReference type="SAM" id="Phobius"/>
    </source>
</evidence>
<dbReference type="Proteomes" id="UP000824259">
    <property type="component" value="Unassembled WGS sequence"/>
</dbReference>
<dbReference type="GO" id="GO:0005886">
    <property type="term" value="C:plasma membrane"/>
    <property type="evidence" value="ECO:0007669"/>
    <property type="project" value="TreeGrafter"/>
</dbReference>
<reference evidence="2" key="1">
    <citation type="journal article" date="2021" name="PeerJ">
        <title>Extensive microbial diversity within the chicken gut microbiome revealed by metagenomics and culture.</title>
        <authorList>
            <person name="Gilroy R."/>
            <person name="Ravi A."/>
            <person name="Getino M."/>
            <person name="Pursley I."/>
            <person name="Horton D.L."/>
            <person name="Alikhan N.F."/>
            <person name="Baker D."/>
            <person name="Gharbi K."/>
            <person name="Hall N."/>
            <person name="Watson M."/>
            <person name="Adriaenssens E.M."/>
            <person name="Foster-Nyarko E."/>
            <person name="Jarju S."/>
            <person name="Secka A."/>
            <person name="Antonio M."/>
            <person name="Oren A."/>
            <person name="Chaudhuri R.R."/>
            <person name="La Ragione R."/>
            <person name="Hildebrand F."/>
            <person name="Pallen M.J."/>
        </authorList>
    </citation>
    <scope>NUCLEOTIDE SEQUENCE</scope>
    <source>
        <strain evidence="2">CHK169-11906</strain>
    </source>
</reference>
<feature type="transmembrane region" description="Helical" evidence="1">
    <location>
        <begin position="157"/>
        <end position="176"/>
    </location>
</feature>
<keyword evidence="1" id="KW-0812">Transmembrane</keyword>
<feature type="transmembrane region" description="Helical" evidence="1">
    <location>
        <begin position="18"/>
        <end position="37"/>
    </location>
</feature>
<dbReference type="PANTHER" id="PTHR34989">
    <property type="entry name" value="PROTEIN HDED"/>
    <property type="match status" value="1"/>
</dbReference>
<dbReference type="Pfam" id="PF03729">
    <property type="entry name" value="DUF308"/>
    <property type="match status" value="1"/>
</dbReference>
<evidence type="ECO:0000313" key="3">
    <source>
        <dbReference type="Proteomes" id="UP000824259"/>
    </source>
</evidence>
<sequence>MENREQKAGKYRRHSDNWLLPLLLGILFLIGGVIVFFEPGRSYMTLSIMFGIAIILSGVLGLYIGLKIPAGAGKGWMIFTGVLELILGIMLLGVPSLLLSLLPVVLGFWLLYRGLLAIGFAADMMGCGVKGMGWSLVFGILVVIGALMILFNPLLGVGVAVVWLGVALLLAGFDLISDGINLKRLQNRLK</sequence>
<keyword evidence="1" id="KW-1133">Transmembrane helix</keyword>
<feature type="transmembrane region" description="Helical" evidence="1">
    <location>
        <begin position="76"/>
        <end position="94"/>
    </location>
</feature>
<keyword evidence="1" id="KW-0472">Membrane</keyword>
<evidence type="ECO:0000313" key="2">
    <source>
        <dbReference type="EMBL" id="HJA99394.1"/>
    </source>
</evidence>
<reference evidence="2" key="2">
    <citation type="submission" date="2021-04" db="EMBL/GenBank/DDBJ databases">
        <authorList>
            <person name="Gilroy R."/>
        </authorList>
    </citation>
    <scope>NUCLEOTIDE SEQUENCE</scope>
    <source>
        <strain evidence="2">CHK169-11906</strain>
    </source>
</reference>
<protein>
    <submittedName>
        <fullName evidence="2">DUF308 domain-containing protein</fullName>
    </submittedName>
</protein>
<dbReference type="InterPro" id="IPR005325">
    <property type="entry name" value="DUF308_memb"/>
</dbReference>
<proteinExistence type="predicted"/>
<dbReference type="InterPro" id="IPR052712">
    <property type="entry name" value="Acid_resist_chaperone_HdeD"/>
</dbReference>
<dbReference type="EMBL" id="DWYR01000024">
    <property type="protein sequence ID" value="HJA99394.1"/>
    <property type="molecule type" value="Genomic_DNA"/>
</dbReference>
<feature type="transmembrane region" description="Helical" evidence="1">
    <location>
        <begin position="43"/>
        <end position="64"/>
    </location>
</feature>
<feature type="transmembrane region" description="Helical" evidence="1">
    <location>
        <begin position="134"/>
        <end position="151"/>
    </location>
</feature>
<dbReference type="AlphaFoldDB" id="A0A9D2RKI4"/>
<comment type="caution">
    <text evidence="2">The sequence shown here is derived from an EMBL/GenBank/DDBJ whole genome shotgun (WGS) entry which is preliminary data.</text>
</comment>
<gene>
    <name evidence="2" type="ORF">H9779_07355</name>
</gene>